<reference evidence="7 8" key="1">
    <citation type="submission" date="2020-05" db="EMBL/GenBank/DDBJ databases">
        <title>Distinct polysaccharide utilization as determinants for interspecies competition between intestinal Prevotella spp.</title>
        <authorList>
            <person name="Galvez E.J.C."/>
            <person name="Iljazovic A."/>
            <person name="Strowig T."/>
        </authorList>
    </citation>
    <scope>NUCLEOTIDE SEQUENCE [LARGE SCALE GENOMIC DNA]</scope>
    <source>
        <strain evidence="7 8">PROD</strain>
    </source>
</reference>
<organism evidence="7 8">
    <name type="scientific">Xylanibacter rodentium</name>
    <dbReference type="NCBI Taxonomy" id="2736289"/>
    <lineage>
        <taxon>Bacteria</taxon>
        <taxon>Pseudomonadati</taxon>
        <taxon>Bacteroidota</taxon>
        <taxon>Bacteroidia</taxon>
        <taxon>Bacteroidales</taxon>
        <taxon>Prevotellaceae</taxon>
        <taxon>Xylanibacter</taxon>
    </lineage>
</organism>
<dbReference type="Pfam" id="PF08281">
    <property type="entry name" value="Sigma70_r4_2"/>
    <property type="match status" value="1"/>
</dbReference>
<dbReference type="SUPFAM" id="SSF88659">
    <property type="entry name" value="Sigma3 and sigma4 domains of RNA polymerase sigma factors"/>
    <property type="match status" value="1"/>
</dbReference>
<protein>
    <submittedName>
        <fullName evidence="7">RNA polymerase sigma factor</fullName>
    </submittedName>
</protein>
<keyword evidence="8" id="KW-1185">Reference proteome</keyword>
<dbReference type="InterPro" id="IPR013324">
    <property type="entry name" value="RNA_pol_sigma_r3/r4-like"/>
</dbReference>
<dbReference type="Pfam" id="PF04542">
    <property type="entry name" value="Sigma70_r2"/>
    <property type="match status" value="1"/>
</dbReference>
<dbReference type="PANTHER" id="PTHR43133">
    <property type="entry name" value="RNA POLYMERASE ECF-TYPE SIGMA FACTO"/>
    <property type="match status" value="1"/>
</dbReference>
<dbReference type="SUPFAM" id="SSF88946">
    <property type="entry name" value="Sigma2 domain of RNA polymerase sigma factors"/>
    <property type="match status" value="1"/>
</dbReference>
<evidence type="ECO:0000313" key="7">
    <source>
        <dbReference type="EMBL" id="NPE14753.1"/>
    </source>
</evidence>
<dbReference type="InterPro" id="IPR007627">
    <property type="entry name" value="RNA_pol_sigma70_r2"/>
</dbReference>
<evidence type="ECO:0000256" key="1">
    <source>
        <dbReference type="ARBA" id="ARBA00010641"/>
    </source>
</evidence>
<evidence type="ECO:0000256" key="3">
    <source>
        <dbReference type="ARBA" id="ARBA00023082"/>
    </source>
</evidence>
<dbReference type="Gene3D" id="1.10.1740.10">
    <property type="match status" value="1"/>
</dbReference>
<evidence type="ECO:0000313" key="8">
    <source>
        <dbReference type="Proteomes" id="UP001193734"/>
    </source>
</evidence>
<accession>A0ABX2AXV0</accession>
<keyword evidence="3" id="KW-0731">Sigma factor</keyword>
<evidence type="ECO:0000256" key="4">
    <source>
        <dbReference type="ARBA" id="ARBA00023163"/>
    </source>
</evidence>
<keyword evidence="4" id="KW-0804">Transcription</keyword>
<dbReference type="CDD" id="cd06171">
    <property type="entry name" value="Sigma70_r4"/>
    <property type="match status" value="1"/>
</dbReference>
<name>A0ABX2AXV0_9BACT</name>
<evidence type="ECO:0000259" key="5">
    <source>
        <dbReference type="Pfam" id="PF04542"/>
    </source>
</evidence>
<dbReference type="InterPro" id="IPR013325">
    <property type="entry name" value="RNA_pol_sigma_r2"/>
</dbReference>
<dbReference type="InterPro" id="IPR014284">
    <property type="entry name" value="RNA_pol_sigma-70_dom"/>
</dbReference>
<dbReference type="InterPro" id="IPR039425">
    <property type="entry name" value="RNA_pol_sigma-70-like"/>
</dbReference>
<dbReference type="InterPro" id="IPR036388">
    <property type="entry name" value="WH-like_DNA-bd_sf"/>
</dbReference>
<evidence type="ECO:0000256" key="2">
    <source>
        <dbReference type="ARBA" id="ARBA00023015"/>
    </source>
</evidence>
<feature type="domain" description="RNA polymerase sigma-70 region 2" evidence="5">
    <location>
        <begin position="58"/>
        <end position="126"/>
    </location>
</feature>
<gene>
    <name evidence="7" type="ORF">HPS55_10545</name>
</gene>
<evidence type="ECO:0000259" key="6">
    <source>
        <dbReference type="Pfam" id="PF08281"/>
    </source>
</evidence>
<keyword evidence="2" id="KW-0805">Transcription regulation</keyword>
<dbReference type="InterPro" id="IPR013249">
    <property type="entry name" value="RNA_pol_sigma70_r4_t2"/>
</dbReference>
<dbReference type="PANTHER" id="PTHR43133:SF46">
    <property type="entry name" value="RNA POLYMERASE SIGMA-70 FACTOR ECF SUBFAMILY"/>
    <property type="match status" value="1"/>
</dbReference>
<sequence>MARCQDSEYRRARRRSIQQWKSDTYTYLCDKQEHVKVTPEEHLIHSASNGDNSARHELYIRYSGYVMALALRYVADRDIACDVLQDCFVQVFTSLHKFSYRGEGSFKAWIHRIAVNMSLGYLRNESHNSVCNDLPDVPDDTGPDMSRVPMEEIMRMIGMLPTGYRTVFNLYVLEQKSHKEIAAMLDIGESTSASQYLRARKMLARMVKDYENKH</sequence>
<dbReference type="NCBIfam" id="TIGR02937">
    <property type="entry name" value="sigma70-ECF"/>
    <property type="match status" value="1"/>
</dbReference>
<dbReference type="Gene3D" id="1.10.10.10">
    <property type="entry name" value="Winged helix-like DNA-binding domain superfamily/Winged helix DNA-binding domain"/>
    <property type="match status" value="1"/>
</dbReference>
<comment type="similarity">
    <text evidence="1">Belongs to the sigma-70 factor family. ECF subfamily.</text>
</comment>
<dbReference type="EMBL" id="JABKKE010000018">
    <property type="protein sequence ID" value="NPE14753.1"/>
    <property type="molecule type" value="Genomic_DNA"/>
</dbReference>
<dbReference type="Proteomes" id="UP001193734">
    <property type="component" value="Unassembled WGS sequence"/>
</dbReference>
<proteinExistence type="inferred from homology"/>
<feature type="domain" description="RNA polymerase sigma factor 70 region 4 type 2" evidence="6">
    <location>
        <begin position="151"/>
        <end position="203"/>
    </location>
</feature>
<comment type="caution">
    <text evidence="7">The sequence shown here is derived from an EMBL/GenBank/DDBJ whole genome shotgun (WGS) entry which is preliminary data.</text>
</comment>